<protein>
    <submittedName>
        <fullName evidence="3">Sad1-interacting factor 2</fullName>
    </submittedName>
</protein>
<dbReference type="InterPro" id="IPR003734">
    <property type="entry name" value="DUF155"/>
</dbReference>
<dbReference type="OrthoDB" id="529323at2"/>
<organism evidence="3 4">
    <name type="scientific">Methylocucumis oryzae</name>
    <dbReference type="NCBI Taxonomy" id="1632867"/>
    <lineage>
        <taxon>Bacteria</taxon>
        <taxon>Pseudomonadati</taxon>
        <taxon>Pseudomonadota</taxon>
        <taxon>Gammaproteobacteria</taxon>
        <taxon>Methylococcales</taxon>
        <taxon>Methylococcaceae</taxon>
        <taxon>Methylocucumis</taxon>
    </lineage>
</organism>
<keyword evidence="1" id="KW-1133">Transmembrane helix</keyword>
<dbReference type="PANTHER" id="PTHR16255:SF1">
    <property type="entry name" value="REQUIRED FOR MEIOTIC NUCLEAR DIVISION PROTEIN 1 HOMOLOG"/>
    <property type="match status" value="1"/>
</dbReference>
<evidence type="ECO:0000256" key="1">
    <source>
        <dbReference type="SAM" id="Phobius"/>
    </source>
</evidence>
<keyword evidence="4" id="KW-1185">Reference proteome</keyword>
<dbReference type="Pfam" id="PF02582">
    <property type="entry name" value="DUF155"/>
    <property type="match status" value="1"/>
</dbReference>
<keyword evidence="1" id="KW-0812">Transmembrane</keyword>
<name>A0A0F3IKG3_9GAMM</name>
<dbReference type="EMBL" id="LAJX01000066">
    <property type="protein sequence ID" value="KJV07038.1"/>
    <property type="molecule type" value="Genomic_DNA"/>
</dbReference>
<comment type="caution">
    <text evidence="3">The sequence shown here is derived from an EMBL/GenBank/DDBJ whole genome shotgun (WGS) entry which is preliminary data.</text>
</comment>
<dbReference type="Proteomes" id="UP000033684">
    <property type="component" value="Unassembled WGS sequence"/>
</dbReference>
<accession>A0A0F3IKG3</accession>
<evidence type="ECO:0000313" key="4">
    <source>
        <dbReference type="Proteomes" id="UP000033684"/>
    </source>
</evidence>
<keyword evidence="1" id="KW-0472">Membrane</keyword>
<dbReference type="RefSeq" id="WP_045778743.1">
    <property type="nucleotide sequence ID" value="NZ_LAJX01000066.1"/>
</dbReference>
<feature type="transmembrane region" description="Helical" evidence="1">
    <location>
        <begin position="242"/>
        <end position="261"/>
    </location>
</feature>
<gene>
    <name evidence="3" type="ORF">VZ94_07395</name>
</gene>
<dbReference type="PATRIC" id="fig|1632867.3.peg.4975"/>
<dbReference type="AlphaFoldDB" id="A0A0F3IKG3"/>
<dbReference type="PANTHER" id="PTHR16255">
    <property type="entry name" value="REQUIRED FOR MEIOTIC NUCLEAR DIVISION PROTEIN 1 HOMOLOG"/>
    <property type="match status" value="1"/>
</dbReference>
<dbReference type="InterPro" id="IPR051624">
    <property type="entry name" value="RMD1/Sad1-interacting"/>
</dbReference>
<reference evidence="4" key="1">
    <citation type="submission" date="2015-03" db="EMBL/GenBank/DDBJ databases">
        <title>Draft genome sequence of a novel methanotroph (Sn10-6) isolated from flooded ricefield rhizosphere in India.</title>
        <authorList>
            <person name="Pandit P.S."/>
            <person name="Pore S.D."/>
            <person name="Arora P."/>
            <person name="Kapse N.G."/>
            <person name="Dhakephalkar P.K."/>
            <person name="Rahalkar M.C."/>
        </authorList>
    </citation>
    <scope>NUCLEOTIDE SEQUENCE [LARGE SCALE GENOMIC DNA]</scope>
    <source>
        <strain evidence="4">Sn10-6</strain>
    </source>
</reference>
<sequence>MSENAKTMTCAAYCLAQSFDISALAKLLSDSTLIRIIKGALLIEDDNSWIVVFSYGAIVQWNVSQEQHNRLRQLLLQHADNPLATVEEDNFTFAIDCATTRIIEDHIEIESSDPILLFSLSQAMAQSIKLASFETHAITTINNTRYLPKSLAESGDIKLSRRNIAKIRGQLFLTKSDIILNFDLLDTPDFFWEYPEYEAYYSIAAKYLEIVPRTEVLAKKLETIHELFEMLADEQKHRHSSILELIIIGLIAFEIAMTIIGKVV</sequence>
<evidence type="ECO:0000259" key="2">
    <source>
        <dbReference type="Pfam" id="PF02582"/>
    </source>
</evidence>
<feature type="domain" description="DUF155" evidence="2">
    <location>
        <begin position="50"/>
        <end position="217"/>
    </location>
</feature>
<reference evidence="3 4" key="2">
    <citation type="journal article" date="2016" name="Microb. Ecol.">
        <title>Genome Characteristics of a Novel Type I Methanotroph (Sn10-6) Isolated from a Flooded Indian Rice Field.</title>
        <authorList>
            <person name="Rahalkar M.C."/>
            <person name="Pandit P.S."/>
            <person name="Dhakephalkar P.K."/>
            <person name="Pore S."/>
            <person name="Arora P."/>
            <person name="Kapse N."/>
        </authorList>
    </citation>
    <scope>NUCLEOTIDE SEQUENCE [LARGE SCALE GENOMIC DNA]</scope>
    <source>
        <strain evidence="3 4">Sn10-6</strain>
    </source>
</reference>
<evidence type="ECO:0000313" key="3">
    <source>
        <dbReference type="EMBL" id="KJV07038.1"/>
    </source>
</evidence>
<proteinExistence type="predicted"/>